<dbReference type="PANTHER" id="PTHR34368">
    <property type="entry name" value="OS01G0962200 PROTEIN"/>
    <property type="match status" value="1"/>
</dbReference>
<protein>
    <recommendedName>
        <fullName evidence="3">Alkaline phytoceramidase</fullName>
    </recommendedName>
</protein>
<dbReference type="eggNOG" id="ENOG50301FE">
    <property type="taxonomic scope" value="Bacteria"/>
</dbReference>
<dbReference type="STRING" id="522306.CAP2UW1_1126"/>
<reference evidence="2" key="1">
    <citation type="submission" date="2009-08" db="EMBL/GenBank/DDBJ databases">
        <authorList>
            <consortium name="US DOE Joint Genome Institute"/>
            <person name="Lucas S."/>
            <person name="Copeland A."/>
            <person name="Lapidus A."/>
            <person name="Glavina del Rio T."/>
            <person name="Dalin E."/>
            <person name="Tice H."/>
            <person name="Bruce D."/>
            <person name="Barry K."/>
            <person name="Pitluck S."/>
            <person name="Lowry S."/>
            <person name="Larimer F."/>
            <person name="Land M."/>
            <person name="Hauser L."/>
            <person name="Kyrpides N."/>
            <person name="Ivanova N."/>
            <person name="McMahon K.D."/>
            <person name="Hugenholtz P."/>
        </authorList>
    </citation>
    <scope>NUCLEOTIDE SEQUENCE</scope>
    <source>
        <strain evidence="2">UW-1</strain>
    </source>
</reference>
<sequence length="262" mass="28706">MRRAANYLPILITAFCILAMIVQGPIPQTENYHAFADETSFLGIPHARDVLSNLGFACVGLWGLLGLWRHRRHPGIARGWPGYALFLIGLILTAFGSAYYHWLPDNARLVWDRLPIALVCAGLLAGVWAQTALPPGRAGIVTGLLAVYAVLSVLWWYWTELNGQGDLRPYLLLQILPILLIPLWQAIHRTPAVERLWFGAALLLYVLAKVAEVNDHALLAATYSALSGHTLKHLLATAAAAALVYRLLQAVRSAAPLAVSSR</sequence>
<keyword evidence="1" id="KW-0812">Transmembrane</keyword>
<dbReference type="OrthoDB" id="6088058at2"/>
<accession>C7RQW0</accession>
<dbReference type="EMBL" id="CP001715">
    <property type="protein sequence ID" value="ACV34458.1"/>
    <property type="molecule type" value="Genomic_DNA"/>
</dbReference>
<evidence type="ECO:0008006" key="3">
    <source>
        <dbReference type="Google" id="ProtNLM"/>
    </source>
</evidence>
<organism evidence="2">
    <name type="scientific">Accumulibacter regalis</name>
    <dbReference type="NCBI Taxonomy" id="522306"/>
    <lineage>
        <taxon>Bacteria</taxon>
        <taxon>Pseudomonadati</taxon>
        <taxon>Pseudomonadota</taxon>
        <taxon>Betaproteobacteria</taxon>
        <taxon>Candidatus Accumulibacter</taxon>
    </lineage>
</organism>
<feature type="transmembrane region" description="Helical" evidence="1">
    <location>
        <begin position="7"/>
        <end position="26"/>
    </location>
</feature>
<keyword evidence="1" id="KW-1133">Transmembrane helix</keyword>
<keyword evidence="1" id="KW-0472">Membrane</keyword>
<dbReference type="KEGG" id="app:CAP2UW1_1126"/>
<feature type="transmembrane region" description="Helical" evidence="1">
    <location>
        <begin position="170"/>
        <end position="187"/>
    </location>
</feature>
<feature type="transmembrane region" description="Helical" evidence="1">
    <location>
        <begin position="140"/>
        <end position="158"/>
    </location>
</feature>
<feature type="transmembrane region" description="Helical" evidence="1">
    <location>
        <begin position="50"/>
        <end position="68"/>
    </location>
</feature>
<dbReference type="HOGENOM" id="CLU_056090_1_0_4"/>
<gene>
    <name evidence="2" type="ordered locus">CAP2UW1_1126</name>
</gene>
<evidence type="ECO:0000313" key="2">
    <source>
        <dbReference type="EMBL" id="ACV34458.1"/>
    </source>
</evidence>
<reference evidence="2" key="2">
    <citation type="submission" date="2009-09" db="EMBL/GenBank/DDBJ databases">
        <title>Complete sequence of chromosome of Candidatus Accumulibacter phosphatis clade IIA str. UW-1.</title>
        <authorList>
            <consortium name="US DOE Joint Genome Institute"/>
            <person name="Martin H.G."/>
            <person name="Ivanova N."/>
            <person name="Kunin V."/>
            <person name="Warnecke F."/>
            <person name="Barry K."/>
            <person name="He S."/>
            <person name="Salamov A."/>
            <person name="Szeto E."/>
            <person name="Dalin E."/>
            <person name="Pangilinan J.L."/>
            <person name="Lapidus A."/>
            <person name="Lowry S."/>
            <person name="Kyrpides N.C."/>
            <person name="McMahon K.D."/>
            <person name="Hugenholtz P."/>
        </authorList>
    </citation>
    <scope>NUCLEOTIDE SEQUENCE [LARGE SCALE GENOMIC DNA]</scope>
    <source>
        <strain evidence="2">UW-1</strain>
    </source>
</reference>
<dbReference type="PANTHER" id="PTHR34368:SF1">
    <property type="entry name" value="OS01G0962200 PROTEIN"/>
    <property type="match status" value="1"/>
</dbReference>
<proteinExistence type="predicted"/>
<evidence type="ECO:0000256" key="1">
    <source>
        <dbReference type="SAM" id="Phobius"/>
    </source>
</evidence>
<name>C7RQW0_ACCRE</name>
<dbReference type="AlphaFoldDB" id="C7RQW0"/>
<feature type="transmembrane region" description="Helical" evidence="1">
    <location>
        <begin position="80"/>
        <end position="102"/>
    </location>
</feature>